<evidence type="ECO:0000313" key="1">
    <source>
        <dbReference type="EMBL" id="KAK9087399.1"/>
    </source>
</evidence>
<sequence length="71" mass="8033">MLDSLLPAHRPLRWSRSAIGELLRVTWSAAAAAQCLAVGPPNPRQWSRSSSPLVRVSSLCVDRLLVQWRWR</sequence>
<accession>A0AAP0EEJ3</accession>
<keyword evidence="2" id="KW-1185">Reference proteome</keyword>
<proteinExistence type="predicted"/>
<name>A0AAP0EEJ3_9MAGN</name>
<comment type="caution">
    <text evidence="1">The sequence shown here is derived from an EMBL/GenBank/DDBJ whole genome shotgun (WGS) entry which is preliminary data.</text>
</comment>
<reference evidence="1 2" key="1">
    <citation type="submission" date="2024-01" db="EMBL/GenBank/DDBJ databases">
        <title>Genome assemblies of Stephania.</title>
        <authorList>
            <person name="Yang L."/>
        </authorList>
    </citation>
    <scope>NUCLEOTIDE SEQUENCE [LARGE SCALE GENOMIC DNA]</scope>
    <source>
        <strain evidence="1">YNDBR</strain>
        <tissue evidence="1">Leaf</tissue>
    </source>
</reference>
<dbReference type="Proteomes" id="UP001420932">
    <property type="component" value="Unassembled WGS sequence"/>
</dbReference>
<organism evidence="1 2">
    <name type="scientific">Stephania yunnanensis</name>
    <dbReference type="NCBI Taxonomy" id="152371"/>
    <lineage>
        <taxon>Eukaryota</taxon>
        <taxon>Viridiplantae</taxon>
        <taxon>Streptophyta</taxon>
        <taxon>Embryophyta</taxon>
        <taxon>Tracheophyta</taxon>
        <taxon>Spermatophyta</taxon>
        <taxon>Magnoliopsida</taxon>
        <taxon>Ranunculales</taxon>
        <taxon>Menispermaceae</taxon>
        <taxon>Menispermoideae</taxon>
        <taxon>Cissampelideae</taxon>
        <taxon>Stephania</taxon>
    </lineage>
</organism>
<dbReference type="AlphaFoldDB" id="A0AAP0EEJ3"/>
<gene>
    <name evidence="1" type="ORF">Syun_029793</name>
</gene>
<protein>
    <submittedName>
        <fullName evidence="1">Uncharacterized protein</fullName>
    </submittedName>
</protein>
<dbReference type="EMBL" id="JBBNAF010000013">
    <property type="protein sequence ID" value="KAK9087399.1"/>
    <property type="molecule type" value="Genomic_DNA"/>
</dbReference>
<evidence type="ECO:0000313" key="2">
    <source>
        <dbReference type="Proteomes" id="UP001420932"/>
    </source>
</evidence>